<dbReference type="AlphaFoldDB" id="A0A154P5T4"/>
<proteinExistence type="predicted"/>
<evidence type="ECO:0000313" key="2">
    <source>
        <dbReference type="EMBL" id="KZC06704.1"/>
    </source>
</evidence>
<sequence>MNGENSSYLVRKKIRIDLFIRPIKFLYGVEASDTRPVVNESVNNPECKESGAFPTRRKM</sequence>
<protein>
    <submittedName>
        <fullName evidence="2">Uncharacterized protein</fullName>
    </submittedName>
</protein>
<dbReference type="Proteomes" id="UP000076502">
    <property type="component" value="Unassembled WGS sequence"/>
</dbReference>
<name>A0A154P5T4_DUFNO</name>
<evidence type="ECO:0000313" key="3">
    <source>
        <dbReference type="Proteomes" id="UP000076502"/>
    </source>
</evidence>
<dbReference type="EMBL" id="KQ434809">
    <property type="protein sequence ID" value="KZC06704.1"/>
    <property type="molecule type" value="Genomic_DNA"/>
</dbReference>
<evidence type="ECO:0000256" key="1">
    <source>
        <dbReference type="SAM" id="MobiDB-lite"/>
    </source>
</evidence>
<gene>
    <name evidence="2" type="ORF">WN55_10617</name>
</gene>
<feature type="region of interest" description="Disordered" evidence="1">
    <location>
        <begin position="39"/>
        <end position="59"/>
    </location>
</feature>
<organism evidence="2 3">
    <name type="scientific">Dufourea novaeangliae</name>
    <name type="common">Sweat bee</name>
    <dbReference type="NCBI Taxonomy" id="178035"/>
    <lineage>
        <taxon>Eukaryota</taxon>
        <taxon>Metazoa</taxon>
        <taxon>Ecdysozoa</taxon>
        <taxon>Arthropoda</taxon>
        <taxon>Hexapoda</taxon>
        <taxon>Insecta</taxon>
        <taxon>Pterygota</taxon>
        <taxon>Neoptera</taxon>
        <taxon>Endopterygota</taxon>
        <taxon>Hymenoptera</taxon>
        <taxon>Apocrita</taxon>
        <taxon>Aculeata</taxon>
        <taxon>Apoidea</taxon>
        <taxon>Anthophila</taxon>
        <taxon>Halictidae</taxon>
        <taxon>Rophitinae</taxon>
        <taxon>Dufourea</taxon>
    </lineage>
</organism>
<accession>A0A154P5T4</accession>
<keyword evidence="3" id="KW-1185">Reference proteome</keyword>
<reference evidence="2 3" key="1">
    <citation type="submission" date="2015-07" db="EMBL/GenBank/DDBJ databases">
        <title>The genome of Dufourea novaeangliae.</title>
        <authorList>
            <person name="Pan H."/>
            <person name="Kapheim K."/>
        </authorList>
    </citation>
    <scope>NUCLEOTIDE SEQUENCE [LARGE SCALE GENOMIC DNA]</scope>
    <source>
        <strain evidence="2">0120121106</strain>
        <tissue evidence="2">Whole body</tissue>
    </source>
</reference>